<gene>
    <name evidence="10" type="ORF">NVI5450_0859</name>
</gene>
<evidence type="ECO:0000256" key="6">
    <source>
        <dbReference type="ARBA" id="ARBA00017539"/>
    </source>
</evidence>
<keyword evidence="7 9" id="KW-0659">Purine metabolism</keyword>
<evidence type="ECO:0000313" key="10">
    <source>
        <dbReference type="EMBL" id="SGY88311.1"/>
    </source>
</evidence>
<dbReference type="GO" id="GO:0033971">
    <property type="term" value="F:hydroxyisourate hydrolase activity"/>
    <property type="evidence" value="ECO:0007669"/>
    <property type="project" value="UniProtKB-EC"/>
</dbReference>
<dbReference type="GO" id="GO:0006144">
    <property type="term" value="P:purine nucleobase metabolic process"/>
    <property type="evidence" value="ECO:0007669"/>
    <property type="project" value="UniProtKB-KW"/>
</dbReference>
<comment type="subunit">
    <text evidence="4 9">Homotetramer.</text>
</comment>
<dbReference type="HOGENOM" id="CLU_115536_1_1_6"/>
<dbReference type="PANTHER" id="PTHR10395">
    <property type="entry name" value="URICASE AND TRANSTHYRETIN-RELATED"/>
    <property type="match status" value="1"/>
</dbReference>
<evidence type="ECO:0000256" key="8">
    <source>
        <dbReference type="ARBA" id="ARBA00022801"/>
    </source>
</evidence>
<evidence type="ECO:0000313" key="11">
    <source>
        <dbReference type="Proteomes" id="UP000183794"/>
    </source>
</evidence>
<dbReference type="EMBL" id="FPLD01000032">
    <property type="protein sequence ID" value="SGY88311.1"/>
    <property type="molecule type" value="Genomic_DNA"/>
</dbReference>
<dbReference type="InterPro" id="IPR023416">
    <property type="entry name" value="Transthyretin/HIU_hydrolase_d"/>
</dbReference>
<comment type="similarity">
    <text evidence="3 9">Belongs to the transthyretin family. 5-hydroxyisourate hydrolase subfamily.</text>
</comment>
<name>A0A090IB79_9GAMM</name>
<dbReference type="Gene3D" id="2.60.40.180">
    <property type="entry name" value="Transthyretin/hydroxyisourate hydrolase domain"/>
    <property type="match status" value="1"/>
</dbReference>
<dbReference type="RefSeq" id="WP_045109660.1">
    <property type="nucleotide sequence ID" value="NZ_CAWRBC010000134.1"/>
</dbReference>
<comment type="function">
    <text evidence="2">Catalyzes the hydrolysis of 5-hydroxyisourate (HIU) to 2-oxo-4-hydroxy-4-carboxy-5-ureidoimidazoline (OHCU).</text>
</comment>
<dbReference type="InterPro" id="IPR036817">
    <property type="entry name" value="Transthyretin/HIU_hydrolase_sf"/>
</dbReference>
<dbReference type="NCBIfam" id="TIGR02962">
    <property type="entry name" value="hdxy_isourate"/>
    <property type="match status" value="1"/>
</dbReference>
<dbReference type="KEGG" id="mvs:MVIS_1327"/>
<dbReference type="Proteomes" id="UP000183794">
    <property type="component" value="Unassembled WGS sequence"/>
</dbReference>
<proteinExistence type="inferred from homology"/>
<dbReference type="OrthoDB" id="9792386at2"/>
<dbReference type="PROSITE" id="PS00768">
    <property type="entry name" value="TRANSTHYRETIN_1"/>
    <property type="match status" value="1"/>
</dbReference>
<evidence type="ECO:0000256" key="2">
    <source>
        <dbReference type="ARBA" id="ARBA00002704"/>
    </source>
</evidence>
<sequence>MSGLSTHVLDTANGVPGAGISIKLYKVEADQLELVASAVTNSDGRTDSLLLTSDELLVGKYQLQFDTADYFRARGAMVPETAFLDDIVIRFGISDTQAHYHVPLLVSPFSYSTYRGS</sequence>
<dbReference type="PROSITE" id="PS00769">
    <property type="entry name" value="TRANSTHYRETIN_2"/>
    <property type="match status" value="1"/>
</dbReference>
<dbReference type="PANTHER" id="PTHR10395:SF7">
    <property type="entry name" value="5-HYDROXYISOURATE HYDROLASE"/>
    <property type="match status" value="1"/>
</dbReference>
<organism evidence="10 11">
    <name type="scientific">Moritella viscosa</name>
    <dbReference type="NCBI Taxonomy" id="80854"/>
    <lineage>
        <taxon>Bacteria</taxon>
        <taxon>Pseudomonadati</taxon>
        <taxon>Pseudomonadota</taxon>
        <taxon>Gammaproteobacteria</taxon>
        <taxon>Alteromonadales</taxon>
        <taxon>Moritellaceae</taxon>
        <taxon>Moritella</taxon>
    </lineage>
</organism>
<evidence type="ECO:0000256" key="3">
    <source>
        <dbReference type="ARBA" id="ARBA00009850"/>
    </source>
</evidence>
<dbReference type="SUPFAM" id="SSF49472">
    <property type="entry name" value="Transthyretin (synonym: prealbumin)"/>
    <property type="match status" value="1"/>
</dbReference>
<evidence type="ECO:0000256" key="4">
    <source>
        <dbReference type="ARBA" id="ARBA00011881"/>
    </source>
</evidence>
<accession>A0A090IB79</accession>
<evidence type="ECO:0000256" key="5">
    <source>
        <dbReference type="ARBA" id="ARBA00012609"/>
    </source>
</evidence>
<dbReference type="InterPro" id="IPR023418">
    <property type="entry name" value="Thyroxine_BS"/>
</dbReference>
<reference evidence="10 11" key="1">
    <citation type="submission" date="2016-11" db="EMBL/GenBank/DDBJ databases">
        <authorList>
            <person name="Jaros S."/>
            <person name="Januszkiewicz K."/>
            <person name="Wedrychowicz H."/>
        </authorList>
    </citation>
    <scope>NUCLEOTIDE SEQUENCE [LARGE SCALE GENOMIC DNA]</scope>
    <source>
        <strain evidence="10">NVI 5450</strain>
    </source>
</reference>
<keyword evidence="8 9" id="KW-0378">Hydrolase</keyword>
<evidence type="ECO:0000256" key="9">
    <source>
        <dbReference type="RuleBase" id="RU361270"/>
    </source>
</evidence>
<dbReference type="Pfam" id="PF00576">
    <property type="entry name" value="Transthyretin"/>
    <property type="match status" value="1"/>
</dbReference>
<dbReference type="InterPro" id="IPR000895">
    <property type="entry name" value="Transthyretin/HIU_hydrolase"/>
</dbReference>
<dbReference type="InterPro" id="IPR014306">
    <property type="entry name" value="Hydroxyisourate_hydrolase"/>
</dbReference>
<dbReference type="PATRIC" id="fig|80854.5.peg.1407"/>
<dbReference type="STRING" id="80854.MVIS_1327"/>
<dbReference type="AlphaFoldDB" id="A0A090IB79"/>
<evidence type="ECO:0000256" key="7">
    <source>
        <dbReference type="ARBA" id="ARBA00022631"/>
    </source>
</evidence>
<dbReference type="PRINTS" id="PR00189">
    <property type="entry name" value="TRNSTHYRETIN"/>
</dbReference>
<dbReference type="CDD" id="cd05822">
    <property type="entry name" value="TLP_HIUase"/>
    <property type="match status" value="1"/>
</dbReference>
<dbReference type="FunFam" id="2.60.40.180:FF:000005">
    <property type="entry name" value="5-hydroxyisourate hydrolase"/>
    <property type="match status" value="1"/>
</dbReference>
<dbReference type="InterPro" id="IPR023419">
    <property type="entry name" value="Transthyretin_CS"/>
</dbReference>
<comment type="catalytic activity">
    <reaction evidence="1 9">
        <text>5-hydroxyisourate + H2O = 5-hydroxy-2-oxo-4-ureido-2,5-dihydro-1H-imidazole-5-carboxylate + H(+)</text>
        <dbReference type="Rhea" id="RHEA:23736"/>
        <dbReference type="ChEBI" id="CHEBI:15377"/>
        <dbReference type="ChEBI" id="CHEBI:15378"/>
        <dbReference type="ChEBI" id="CHEBI:18072"/>
        <dbReference type="ChEBI" id="CHEBI:58639"/>
        <dbReference type="EC" id="3.5.2.17"/>
    </reaction>
</comment>
<dbReference type="EC" id="3.5.2.17" evidence="5 9"/>
<evidence type="ECO:0000256" key="1">
    <source>
        <dbReference type="ARBA" id="ARBA00001043"/>
    </source>
</evidence>
<protein>
    <recommendedName>
        <fullName evidence="6 9">5-hydroxyisourate hydrolase</fullName>
        <shortName evidence="9">HIU hydrolase</shortName>
        <shortName evidence="9">HIUHase</shortName>
        <ecNumber evidence="5 9">3.5.2.17</ecNumber>
    </recommendedName>
</protein>